<comment type="caution">
    <text evidence="1">The sequence shown here is derived from an EMBL/GenBank/DDBJ whole genome shotgun (WGS) entry which is preliminary data.</text>
</comment>
<accession>A0A922L3D5</accession>
<proteinExistence type="predicted"/>
<protein>
    <submittedName>
        <fullName evidence="1">Uncharacterized protein</fullName>
    </submittedName>
</protein>
<dbReference type="AlphaFoldDB" id="A0A922L3D5"/>
<sequence length="160" mass="18220">MMIESNQAKVMDTFPTRRPDHNVRVMDTFSEKRNHSVQDASCQADICSGECINGGKKGGKCTTCNCDTCEHWDSEKCYCDRFVVPWSVYHKPDPDTDHYIPTTVKNILEPEHDNLQGPRQSCIEWKCSQVCRKQGYKGGACNICHCETCTNLERRSCQCS</sequence>
<organism evidence="1 2">
    <name type="scientific">Dermatophagoides farinae</name>
    <name type="common">American house dust mite</name>
    <dbReference type="NCBI Taxonomy" id="6954"/>
    <lineage>
        <taxon>Eukaryota</taxon>
        <taxon>Metazoa</taxon>
        <taxon>Ecdysozoa</taxon>
        <taxon>Arthropoda</taxon>
        <taxon>Chelicerata</taxon>
        <taxon>Arachnida</taxon>
        <taxon>Acari</taxon>
        <taxon>Acariformes</taxon>
        <taxon>Sarcoptiformes</taxon>
        <taxon>Astigmata</taxon>
        <taxon>Psoroptidia</taxon>
        <taxon>Analgoidea</taxon>
        <taxon>Pyroglyphidae</taxon>
        <taxon>Dermatophagoidinae</taxon>
        <taxon>Dermatophagoides</taxon>
    </lineage>
</organism>
<keyword evidence="2" id="KW-1185">Reference proteome</keyword>
<dbReference type="EMBL" id="ASGP02000006">
    <property type="protein sequence ID" value="KAH9501513.1"/>
    <property type="molecule type" value="Genomic_DNA"/>
</dbReference>
<dbReference type="Proteomes" id="UP000790347">
    <property type="component" value="Unassembled WGS sequence"/>
</dbReference>
<evidence type="ECO:0000313" key="1">
    <source>
        <dbReference type="EMBL" id="KAH9501513.1"/>
    </source>
</evidence>
<gene>
    <name evidence="1" type="ORF">DERF_012354</name>
</gene>
<evidence type="ECO:0000313" key="2">
    <source>
        <dbReference type="Proteomes" id="UP000790347"/>
    </source>
</evidence>
<reference evidence="1" key="2">
    <citation type="journal article" date="2022" name="Res Sq">
        <title>Comparative Genomics Reveals Insights into the Divergent Evolution of Astigmatic Mites and Household Pest Adaptations.</title>
        <authorList>
            <person name="Xiong Q."/>
            <person name="Wan A.T.-Y."/>
            <person name="Liu X.-Y."/>
            <person name="Fung C.S.-H."/>
            <person name="Xiao X."/>
            <person name="Malainual N."/>
            <person name="Hou J."/>
            <person name="Wang L."/>
            <person name="Wang M."/>
            <person name="Yang K."/>
            <person name="Cui Y."/>
            <person name="Leung E."/>
            <person name="Nong W."/>
            <person name="Shin S.-K."/>
            <person name="Au S."/>
            <person name="Jeong K.Y."/>
            <person name="Chew F.T."/>
            <person name="Hui J."/>
            <person name="Leung T.F."/>
            <person name="Tungtrongchitr A."/>
            <person name="Zhong N."/>
            <person name="Liu Z."/>
            <person name="Tsui S."/>
        </authorList>
    </citation>
    <scope>NUCLEOTIDE SEQUENCE</scope>
    <source>
        <strain evidence="1">Derf</strain>
        <tissue evidence="1">Whole organism</tissue>
    </source>
</reference>
<reference evidence="1" key="1">
    <citation type="submission" date="2013-05" db="EMBL/GenBank/DDBJ databases">
        <authorList>
            <person name="Yim A.K.Y."/>
            <person name="Chan T.F."/>
            <person name="Ji K.M."/>
            <person name="Liu X.Y."/>
            <person name="Zhou J.W."/>
            <person name="Li R.Q."/>
            <person name="Yang K.Y."/>
            <person name="Li J."/>
            <person name="Li M."/>
            <person name="Law P.T.W."/>
            <person name="Wu Y.L."/>
            <person name="Cai Z.L."/>
            <person name="Qin H."/>
            <person name="Bao Y."/>
            <person name="Leung R.K.K."/>
            <person name="Ng P.K.S."/>
            <person name="Zou J."/>
            <person name="Zhong X.J."/>
            <person name="Ran P.X."/>
            <person name="Zhong N.S."/>
            <person name="Liu Z.G."/>
            <person name="Tsui S.K.W."/>
        </authorList>
    </citation>
    <scope>NUCLEOTIDE SEQUENCE</scope>
    <source>
        <strain evidence="1">Derf</strain>
        <tissue evidence="1">Whole organism</tissue>
    </source>
</reference>
<name>A0A922L3D5_DERFA</name>